<reference evidence="1 4" key="1">
    <citation type="submission" date="2016-10" db="EMBL/GenBank/DDBJ databases">
        <authorList>
            <person name="Varghese N."/>
            <person name="Submissions S."/>
        </authorList>
    </citation>
    <scope>NUCLEOTIDE SEQUENCE [LARGE SCALE GENOMIC DNA]</scope>
    <source>
        <strain evidence="1 4">WG10</strain>
    </source>
</reference>
<evidence type="ECO:0000313" key="4">
    <source>
        <dbReference type="Proteomes" id="UP000324896"/>
    </source>
</evidence>
<accession>A0A1G6PQP5</accession>
<gene>
    <name evidence="2" type="ORF">BY453_1612</name>
    <name evidence="1" type="ORF">SAMN04488597_1156</name>
</gene>
<name>A0A1G6PQP5_9FIRM</name>
<dbReference type="InterPro" id="IPR023137">
    <property type="entry name" value="BrxA_sf"/>
</dbReference>
<organism evidence="1 4">
    <name type="scientific">Halanaerobium congolense</name>
    <dbReference type="NCBI Taxonomy" id="54121"/>
    <lineage>
        <taxon>Bacteria</taxon>
        <taxon>Bacillati</taxon>
        <taxon>Bacillota</taxon>
        <taxon>Clostridia</taxon>
        <taxon>Halanaerobiales</taxon>
        <taxon>Halanaerobiaceae</taxon>
        <taxon>Halanaerobium</taxon>
    </lineage>
</organism>
<dbReference type="Gene3D" id="1.10.3540.10">
    <property type="entry name" value="uncharacterized protein from magnetospirillum magneticum domain"/>
    <property type="match status" value="1"/>
</dbReference>
<dbReference type="Proteomes" id="UP000324896">
    <property type="component" value="Unassembled WGS sequence"/>
</dbReference>
<sequence length="264" mass="30902">MAKLNSITKSTYLNEGLKVLEQIKDEKYEDYQKLMDNVDVDQNSKSSLNTCWNEIKKRYLDFNENKEILYSPMIKLFNSNIILKKELMYLNYLYTEAAFRKIILELIYPKLLQNNGKTSVKREELTTFLNQFMEYSQATVAKTAQSSVKALVDFGLAEQDGNDILINFYQPELKTVIYALYNEYSRDNSKYNNFNILNPSLDHIQEKAEFPKLLLINPNFIDSFLQSGWKEGYLSYEPRGGLNQYVLKHKNAAQFADYIVKEES</sequence>
<dbReference type="Proteomes" id="UP000295758">
    <property type="component" value="Unassembled WGS sequence"/>
</dbReference>
<dbReference type="AlphaFoldDB" id="A0A1G6PQP5"/>
<evidence type="ECO:0000313" key="1">
    <source>
        <dbReference type="EMBL" id="SDC81806.1"/>
    </source>
</evidence>
<evidence type="ECO:0000313" key="3">
    <source>
        <dbReference type="Proteomes" id="UP000295758"/>
    </source>
</evidence>
<proteinExistence type="predicted"/>
<dbReference type="RefSeq" id="WP_133618548.1">
    <property type="nucleotide sequence ID" value="NZ_FMYT01000015.1"/>
</dbReference>
<dbReference type="EMBL" id="SOAA01000061">
    <property type="protein sequence ID" value="TDS25342.1"/>
    <property type="molecule type" value="Genomic_DNA"/>
</dbReference>
<evidence type="ECO:0000313" key="2">
    <source>
        <dbReference type="EMBL" id="TDS25342.1"/>
    </source>
</evidence>
<protein>
    <submittedName>
        <fullName evidence="1">Uncharacterized protein</fullName>
    </submittedName>
</protein>
<reference evidence="2 3" key="2">
    <citation type="submission" date="2019-03" db="EMBL/GenBank/DDBJ databases">
        <title>Deep subsurface shale carbon reservoir microbial communities from Ohio and West Virginia, USA.</title>
        <authorList>
            <person name="Wrighton K."/>
        </authorList>
    </citation>
    <scope>NUCLEOTIDE SEQUENCE [LARGE SCALE GENOMIC DNA]</scope>
    <source>
        <strain evidence="2 3">UTICA-S4D12</strain>
    </source>
</reference>
<dbReference type="EMBL" id="FMYT01000015">
    <property type="protein sequence ID" value="SDC81806.1"/>
    <property type="molecule type" value="Genomic_DNA"/>
</dbReference>